<keyword evidence="2" id="KW-0808">Transferase</keyword>
<reference evidence="2" key="1">
    <citation type="submission" date="2020-03" db="EMBL/GenBank/DDBJ databases">
        <title>The deep terrestrial virosphere.</title>
        <authorList>
            <person name="Holmfeldt K."/>
            <person name="Nilsson E."/>
            <person name="Simone D."/>
            <person name="Lopez-Fernandez M."/>
            <person name="Wu X."/>
            <person name="de Brujin I."/>
            <person name="Lundin D."/>
            <person name="Andersson A."/>
            <person name="Bertilsson S."/>
            <person name="Dopson M."/>
        </authorList>
    </citation>
    <scope>NUCLEOTIDE SEQUENCE</scope>
    <source>
        <strain evidence="2">MM171A00865</strain>
    </source>
</reference>
<dbReference type="Gene3D" id="3.90.550.10">
    <property type="entry name" value="Spore Coat Polysaccharide Biosynthesis Protein SpsA, Chain A"/>
    <property type="match status" value="1"/>
</dbReference>
<dbReference type="EMBL" id="MT143669">
    <property type="protein sequence ID" value="QJA99824.1"/>
    <property type="molecule type" value="Genomic_DNA"/>
</dbReference>
<dbReference type="Pfam" id="PF00535">
    <property type="entry name" value="Glycos_transf_2"/>
    <property type="match status" value="1"/>
</dbReference>
<dbReference type="InterPro" id="IPR029044">
    <property type="entry name" value="Nucleotide-diphossugar_trans"/>
</dbReference>
<proteinExistence type="predicted"/>
<organism evidence="2">
    <name type="scientific">viral metagenome</name>
    <dbReference type="NCBI Taxonomy" id="1070528"/>
    <lineage>
        <taxon>unclassified sequences</taxon>
        <taxon>metagenomes</taxon>
        <taxon>organismal metagenomes</taxon>
    </lineage>
</organism>
<evidence type="ECO:0000259" key="1">
    <source>
        <dbReference type="Pfam" id="PF00535"/>
    </source>
</evidence>
<dbReference type="CDD" id="cd00761">
    <property type="entry name" value="Glyco_tranf_GTA_type"/>
    <property type="match status" value="1"/>
</dbReference>
<feature type="domain" description="Glycosyltransferase 2-like" evidence="1">
    <location>
        <begin position="13"/>
        <end position="137"/>
    </location>
</feature>
<dbReference type="PANTHER" id="PTHR22916:SF64">
    <property type="entry name" value="TRANSFERASE, PUTATIVE-RELATED"/>
    <property type="match status" value="1"/>
</dbReference>
<name>A0A6M3M1N0_9ZZZZ</name>
<dbReference type="SUPFAM" id="SSF53448">
    <property type="entry name" value="Nucleotide-diphospho-sugar transferases"/>
    <property type="match status" value="1"/>
</dbReference>
<dbReference type="InterPro" id="IPR001173">
    <property type="entry name" value="Glyco_trans_2-like"/>
</dbReference>
<dbReference type="PANTHER" id="PTHR22916">
    <property type="entry name" value="GLYCOSYLTRANSFERASE"/>
    <property type="match status" value="1"/>
</dbReference>
<dbReference type="AlphaFoldDB" id="A0A6M3M1N0"/>
<gene>
    <name evidence="2" type="ORF">MM171A00865_0014</name>
</gene>
<sequence>MDEIISEYVDGVSIVIPTYNRCLYQNDESNPLMWCISSIKQQTFEGIEIIIVDDASNDMTYKKMKKLCSEDLKGIDIKYLRNEERKGSSISRNIGISLASNELVLFSDDDCIFMSKDALTSAVYSFKEKEREGNTMGAMHLSVYYRSNRFKDILPVKEILGIDYENARIHCNTSSFPKERNDLKGDNYFKGTNILKPLEINNLAGAFLCKKQAYLDVDGFPDYFPTPSLGEEHKLAQRFTNSGYKLFFAPDPKSALLHFKYGRKDKEPVVPLDPLHDNAVESPLSLKDMVDESRHVRVDTGNAVTIEEGMYSYVFGRLMIFSCNDSSKRKFKERIKDEIIENNRYVYFKRKLNDRDLRERICLDAISAAETKSREMRVTA</sequence>
<protein>
    <submittedName>
        <fullName evidence="2">Putative glycosyltransferase</fullName>
    </submittedName>
</protein>
<evidence type="ECO:0000313" key="2">
    <source>
        <dbReference type="EMBL" id="QJA99824.1"/>
    </source>
</evidence>
<dbReference type="GO" id="GO:0016740">
    <property type="term" value="F:transferase activity"/>
    <property type="evidence" value="ECO:0007669"/>
    <property type="project" value="UniProtKB-KW"/>
</dbReference>
<accession>A0A6M3M1N0</accession>